<dbReference type="GO" id="GO:0005783">
    <property type="term" value="C:endoplasmic reticulum"/>
    <property type="evidence" value="ECO:0007669"/>
    <property type="project" value="TreeGrafter"/>
</dbReference>
<protein>
    <submittedName>
        <fullName evidence="2">Uncharacterized protein</fullName>
    </submittedName>
</protein>
<dbReference type="Proteomes" id="UP001189624">
    <property type="component" value="Chromosome 3"/>
</dbReference>
<dbReference type="PANTHER" id="PTHR13448:SF14">
    <property type="entry name" value="F26K24.17 PROTEIN"/>
    <property type="match status" value="1"/>
</dbReference>
<dbReference type="PANTHER" id="PTHR13448">
    <property type="entry name" value="TRANSMEMBRANE PROTEIN 214"/>
    <property type="match status" value="1"/>
</dbReference>
<dbReference type="InterPro" id="IPR019308">
    <property type="entry name" value="TMEM214"/>
</dbReference>
<evidence type="ECO:0000313" key="2">
    <source>
        <dbReference type="EMBL" id="CAJ1938616.1"/>
    </source>
</evidence>
<dbReference type="EMBL" id="OY731400">
    <property type="protein sequence ID" value="CAJ1938616.1"/>
    <property type="molecule type" value="Genomic_DNA"/>
</dbReference>
<feature type="non-terminal residue" evidence="2">
    <location>
        <position position="209"/>
    </location>
</feature>
<proteinExistence type="predicted"/>
<name>A0AA86SBP1_9FABA</name>
<evidence type="ECO:0000256" key="1">
    <source>
        <dbReference type="SAM" id="MobiDB-lite"/>
    </source>
</evidence>
<feature type="compositionally biased region" description="Basic and acidic residues" evidence="1">
    <location>
        <begin position="61"/>
        <end position="74"/>
    </location>
</feature>
<keyword evidence="3" id="KW-1185">Reference proteome</keyword>
<gene>
    <name evidence="2" type="ORF">AYBTSS11_LOCUS8676</name>
</gene>
<accession>A0AA86SBP1</accession>
<reference evidence="2" key="1">
    <citation type="submission" date="2023-10" db="EMBL/GenBank/DDBJ databases">
        <authorList>
            <person name="Domelevo Entfellner J.-B."/>
        </authorList>
    </citation>
    <scope>NUCLEOTIDE SEQUENCE</scope>
</reference>
<feature type="region of interest" description="Disordered" evidence="1">
    <location>
        <begin position="35"/>
        <end position="82"/>
    </location>
</feature>
<organism evidence="2 3">
    <name type="scientific">Sphenostylis stenocarpa</name>
    <dbReference type="NCBI Taxonomy" id="92480"/>
    <lineage>
        <taxon>Eukaryota</taxon>
        <taxon>Viridiplantae</taxon>
        <taxon>Streptophyta</taxon>
        <taxon>Embryophyta</taxon>
        <taxon>Tracheophyta</taxon>
        <taxon>Spermatophyta</taxon>
        <taxon>Magnoliopsida</taxon>
        <taxon>eudicotyledons</taxon>
        <taxon>Gunneridae</taxon>
        <taxon>Pentapetalae</taxon>
        <taxon>rosids</taxon>
        <taxon>fabids</taxon>
        <taxon>Fabales</taxon>
        <taxon>Fabaceae</taxon>
        <taxon>Papilionoideae</taxon>
        <taxon>50 kb inversion clade</taxon>
        <taxon>NPAAA clade</taxon>
        <taxon>indigoferoid/millettioid clade</taxon>
        <taxon>Phaseoleae</taxon>
        <taxon>Sphenostylis</taxon>
    </lineage>
</organism>
<evidence type="ECO:0000313" key="3">
    <source>
        <dbReference type="Proteomes" id="UP001189624"/>
    </source>
</evidence>
<sequence>MDPILEPIPTNSFQTEPCPAPMAFSGRWSCNRRTAAYDDDDAPVRSKQRPRNDDDEEEENVEHSAENGKVEEKKVKQKRPKKPKVTLAEAAAKIDAADLGAFLVDISDILMMRFADYFGRAFSAVTASQFPWVKLFKESTVAKVTDMPLSHISDAVYKTSIDWINQRSPEALSSFLLWSLDSILADLSSQQTVAKGSKKAVRQVASKSQ</sequence>
<dbReference type="Gramene" id="rna-AYBTSS11_LOCUS8676">
    <property type="protein sequence ID" value="CAJ1938616.1"/>
    <property type="gene ID" value="gene-AYBTSS11_LOCUS8676"/>
</dbReference>
<dbReference type="GO" id="GO:0005794">
    <property type="term" value="C:Golgi apparatus"/>
    <property type="evidence" value="ECO:0007669"/>
    <property type="project" value="TreeGrafter"/>
</dbReference>
<dbReference type="AlphaFoldDB" id="A0AA86SBP1"/>